<dbReference type="Proteomes" id="UP001595841">
    <property type="component" value="Unassembled WGS sequence"/>
</dbReference>
<name>A0ABV8PSL6_9FLAO</name>
<dbReference type="InterPro" id="IPR018060">
    <property type="entry name" value="HTH_AraC"/>
</dbReference>
<evidence type="ECO:0000256" key="1">
    <source>
        <dbReference type="ARBA" id="ARBA00023015"/>
    </source>
</evidence>
<dbReference type="InterPro" id="IPR011051">
    <property type="entry name" value="RmlC_Cupin_sf"/>
</dbReference>
<reference evidence="6" key="1">
    <citation type="journal article" date="2019" name="Int. J. Syst. Evol. Microbiol.">
        <title>The Global Catalogue of Microorganisms (GCM) 10K type strain sequencing project: providing services to taxonomists for standard genome sequencing and annotation.</title>
        <authorList>
            <consortium name="The Broad Institute Genomics Platform"/>
            <consortium name="The Broad Institute Genome Sequencing Center for Infectious Disease"/>
            <person name="Wu L."/>
            <person name="Ma J."/>
        </authorList>
    </citation>
    <scope>NUCLEOTIDE SEQUENCE [LARGE SCALE GENOMIC DNA]</scope>
    <source>
        <strain evidence="6">CGMCC 1.15774</strain>
    </source>
</reference>
<dbReference type="InterPro" id="IPR018062">
    <property type="entry name" value="HTH_AraC-typ_CS"/>
</dbReference>
<dbReference type="CDD" id="cd06976">
    <property type="entry name" value="cupin_MtlR-like_N"/>
    <property type="match status" value="1"/>
</dbReference>
<evidence type="ECO:0000313" key="6">
    <source>
        <dbReference type="Proteomes" id="UP001595841"/>
    </source>
</evidence>
<evidence type="ECO:0000313" key="5">
    <source>
        <dbReference type="EMBL" id="MFC4222034.1"/>
    </source>
</evidence>
<evidence type="ECO:0000256" key="3">
    <source>
        <dbReference type="ARBA" id="ARBA00023163"/>
    </source>
</evidence>
<keyword evidence="3" id="KW-0804">Transcription</keyword>
<accession>A0ABV8PSL6</accession>
<protein>
    <submittedName>
        <fullName evidence="5">AraC family transcriptional regulator</fullName>
    </submittedName>
</protein>
<dbReference type="Gene3D" id="2.60.120.10">
    <property type="entry name" value="Jelly Rolls"/>
    <property type="match status" value="1"/>
</dbReference>
<keyword evidence="2" id="KW-0238">DNA-binding</keyword>
<comment type="caution">
    <text evidence="5">The sequence shown here is derived from an EMBL/GenBank/DDBJ whole genome shotgun (WGS) entry which is preliminary data.</text>
</comment>
<gene>
    <name evidence="5" type="ORF">ACFOWS_17910</name>
</gene>
<dbReference type="InterPro" id="IPR009057">
    <property type="entry name" value="Homeodomain-like_sf"/>
</dbReference>
<feature type="domain" description="HTH araC/xylS-type" evidence="4">
    <location>
        <begin position="186"/>
        <end position="285"/>
    </location>
</feature>
<sequence length="295" mass="34503">MKLHYLDRSNTSDNSFSVKHHVFPYFLRIWHYHPELELSLIVKSKGTRFVGDSIERFQEGDVILIGEKLPHMWLNDDKYFSNSKNLQAEAIAIHFRKDFMGKDFCDSKELRHIKALIEKSRYGLKFNAPEKELIAKIESLVALNGFEKLMSFLNILNDLTNHKDITQLSSKGYLNIFREGNNKKMSKTHEYIFKNFNKGNISLEEVASIAHMSASAFSRSFKRVNGKTFNEYVNEVRIGYACKLLNEYNYNISRVSYESGYNNISNFNRQFKKITGRTPSDYIKQYKKLILNEAE</sequence>
<dbReference type="SUPFAM" id="SSF46689">
    <property type="entry name" value="Homeodomain-like"/>
    <property type="match status" value="2"/>
</dbReference>
<evidence type="ECO:0000259" key="4">
    <source>
        <dbReference type="PROSITE" id="PS01124"/>
    </source>
</evidence>
<keyword evidence="1" id="KW-0805">Transcription regulation</keyword>
<dbReference type="RefSeq" id="WP_379767629.1">
    <property type="nucleotide sequence ID" value="NZ_JBHSCL010000011.1"/>
</dbReference>
<dbReference type="InterPro" id="IPR014710">
    <property type="entry name" value="RmlC-like_jellyroll"/>
</dbReference>
<proteinExistence type="predicted"/>
<dbReference type="Pfam" id="PF12833">
    <property type="entry name" value="HTH_18"/>
    <property type="match status" value="1"/>
</dbReference>
<dbReference type="SUPFAM" id="SSF51182">
    <property type="entry name" value="RmlC-like cupins"/>
    <property type="match status" value="1"/>
</dbReference>
<dbReference type="PANTHER" id="PTHR43280">
    <property type="entry name" value="ARAC-FAMILY TRANSCRIPTIONAL REGULATOR"/>
    <property type="match status" value="1"/>
</dbReference>
<keyword evidence="6" id="KW-1185">Reference proteome</keyword>
<dbReference type="PROSITE" id="PS00041">
    <property type="entry name" value="HTH_ARAC_FAMILY_1"/>
    <property type="match status" value="1"/>
</dbReference>
<dbReference type="SMART" id="SM00342">
    <property type="entry name" value="HTH_ARAC"/>
    <property type="match status" value="1"/>
</dbReference>
<dbReference type="Gene3D" id="1.10.10.60">
    <property type="entry name" value="Homeodomain-like"/>
    <property type="match status" value="2"/>
</dbReference>
<evidence type="ECO:0000256" key="2">
    <source>
        <dbReference type="ARBA" id="ARBA00023125"/>
    </source>
</evidence>
<dbReference type="EMBL" id="JBHSCL010000011">
    <property type="protein sequence ID" value="MFC4222034.1"/>
    <property type="molecule type" value="Genomic_DNA"/>
</dbReference>
<organism evidence="5 6">
    <name type="scientific">Flagellimonas marina</name>
    <dbReference type="NCBI Taxonomy" id="1775168"/>
    <lineage>
        <taxon>Bacteria</taxon>
        <taxon>Pseudomonadati</taxon>
        <taxon>Bacteroidota</taxon>
        <taxon>Flavobacteriia</taxon>
        <taxon>Flavobacteriales</taxon>
        <taxon>Flavobacteriaceae</taxon>
        <taxon>Flagellimonas</taxon>
    </lineage>
</organism>
<dbReference type="PANTHER" id="PTHR43280:SF27">
    <property type="entry name" value="TRANSCRIPTIONAL REGULATOR MTLR"/>
    <property type="match status" value="1"/>
</dbReference>
<dbReference type="PROSITE" id="PS01124">
    <property type="entry name" value="HTH_ARAC_FAMILY_2"/>
    <property type="match status" value="1"/>
</dbReference>